<feature type="compositionally biased region" description="Polar residues" evidence="1">
    <location>
        <begin position="1"/>
        <end position="20"/>
    </location>
</feature>
<dbReference type="CDD" id="cd00180">
    <property type="entry name" value="PKc"/>
    <property type="match status" value="1"/>
</dbReference>
<reference evidence="3" key="1">
    <citation type="journal article" date="2023" name="Mol. Phylogenet. Evol.">
        <title>Genome-scale phylogeny and comparative genomics of the fungal order Sordariales.</title>
        <authorList>
            <person name="Hensen N."/>
            <person name="Bonometti L."/>
            <person name="Westerberg I."/>
            <person name="Brannstrom I.O."/>
            <person name="Guillou S."/>
            <person name="Cros-Aarteil S."/>
            <person name="Calhoun S."/>
            <person name="Haridas S."/>
            <person name="Kuo A."/>
            <person name="Mondo S."/>
            <person name="Pangilinan J."/>
            <person name="Riley R."/>
            <person name="LaButti K."/>
            <person name="Andreopoulos B."/>
            <person name="Lipzen A."/>
            <person name="Chen C."/>
            <person name="Yan M."/>
            <person name="Daum C."/>
            <person name="Ng V."/>
            <person name="Clum A."/>
            <person name="Steindorff A."/>
            <person name="Ohm R.A."/>
            <person name="Martin F."/>
            <person name="Silar P."/>
            <person name="Natvig D.O."/>
            <person name="Lalanne C."/>
            <person name="Gautier V."/>
            <person name="Ament-Velasquez S.L."/>
            <person name="Kruys A."/>
            <person name="Hutchinson M.I."/>
            <person name="Powell A.J."/>
            <person name="Barry K."/>
            <person name="Miller A.N."/>
            <person name="Grigoriev I.V."/>
            <person name="Debuchy R."/>
            <person name="Gladieux P."/>
            <person name="Hiltunen Thoren M."/>
            <person name="Johannesson H."/>
        </authorList>
    </citation>
    <scope>NUCLEOTIDE SEQUENCE</scope>
    <source>
        <strain evidence="3">CBS 532.94</strain>
    </source>
</reference>
<feature type="domain" description="Protein kinase" evidence="2">
    <location>
        <begin position="312"/>
        <end position="636"/>
    </location>
</feature>
<dbReference type="AlphaFoldDB" id="A0AAN7C944"/>
<dbReference type="Proteomes" id="UP001303760">
    <property type="component" value="Unassembled WGS sequence"/>
</dbReference>
<evidence type="ECO:0000313" key="4">
    <source>
        <dbReference type="Proteomes" id="UP001303760"/>
    </source>
</evidence>
<accession>A0AAN7C944</accession>
<dbReference type="GO" id="GO:0005524">
    <property type="term" value="F:ATP binding"/>
    <property type="evidence" value="ECO:0007669"/>
    <property type="project" value="InterPro"/>
</dbReference>
<organism evidence="3 4">
    <name type="scientific">Achaetomium macrosporum</name>
    <dbReference type="NCBI Taxonomy" id="79813"/>
    <lineage>
        <taxon>Eukaryota</taxon>
        <taxon>Fungi</taxon>
        <taxon>Dikarya</taxon>
        <taxon>Ascomycota</taxon>
        <taxon>Pezizomycotina</taxon>
        <taxon>Sordariomycetes</taxon>
        <taxon>Sordariomycetidae</taxon>
        <taxon>Sordariales</taxon>
        <taxon>Chaetomiaceae</taxon>
        <taxon>Achaetomium</taxon>
    </lineage>
</organism>
<gene>
    <name evidence="3" type="ORF">C8A03DRAFT_15762</name>
</gene>
<protein>
    <recommendedName>
        <fullName evidence="2">Protein kinase domain-containing protein</fullName>
    </recommendedName>
</protein>
<proteinExistence type="predicted"/>
<sequence length="713" mass="81215">MAQAAQSPEQNQPHKGSPESSEPLPAIEIDVFVGELGNARETANPVPHLAAIRGEGIPVILHEGAEAPQDTGSHRRGSDAGTEVSRITSVTIWDRGESQYRAENPLGFPEPANGDSQSATAGSAHESLAASVKDLVKRLVKLETRPCRCNGTAFYPRRELEALITPKEVAQVIAEGRRRLEEANKRLADDEIHEYAARVCREALPGGTEVSYKRMFAILLLNRRGWEIVLFVDGLICDAELPLKAVKVGDELKMRRQSEPETDLPCLRNWDELEHRDFEEKQWRMLAPFLAKGDRRSAWFYQLSDQDVLPWTRKESSVREGGYGSISKVEIHPSHHNFERGNGVFAIKEFKPVKSPPTPGADLSKDFEREIEILMRFSGDVHPHLISLQAAYRHGDTYCVILPWAECDLKHLWKNSSLQKPLRKLNLLWMLGQCAGIASGLQNIHRYQTTETATDEKADASRRNNRIFGRHGDIKPENILLFRDRTNSQDLGRLVLSDFGLSRFHSEITKTYFTKKDILTTITYRPPECDMDGRNVSRSFDIWSLGCVLLEFVAWYLGGWNLVQAFVERRKLKSPLYGWPVDDFFEIVRQEKSSRETVYVRVKREVHDFINNELHAHPCCSEPVHELLDFVVNRMLVVELPGYRIRADCGEVHMKLEELYETVSRLTKLEATPRSKVESIPEAVEMPLDSHVRQMAQSRYMELREHTGRTLSL</sequence>
<dbReference type="Pfam" id="PF00069">
    <property type="entry name" value="Pkinase"/>
    <property type="match status" value="1"/>
</dbReference>
<evidence type="ECO:0000256" key="1">
    <source>
        <dbReference type="SAM" id="MobiDB-lite"/>
    </source>
</evidence>
<reference evidence="3" key="2">
    <citation type="submission" date="2023-05" db="EMBL/GenBank/DDBJ databases">
        <authorList>
            <consortium name="Lawrence Berkeley National Laboratory"/>
            <person name="Steindorff A."/>
            <person name="Hensen N."/>
            <person name="Bonometti L."/>
            <person name="Westerberg I."/>
            <person name="Brannstrom I.O."/>
            <person name="Guillou S."/>
            <person name="Cros-Aarteil S."/>
            <person name="Calhoun S."/>
            <person name="Haridas S."/>
            <person name="Kuo A."/>
            <person name="Mondo S."/>
            <person name="Pangilinan J."/>
            <person name="Riley R."/>
            <person name="Labutti K."/>
            <person name="Andreopoulos B."/>
            <person name="Lipzen A."/>
            <person name="Chen C."/>
            <person name="Yanf M."/>
            <person name="Daum C."/>
            <person name="Ng V."/>
            <person name="Clum A."/>
            <person name="Ohm R."/>
            <person name="Martin F."/>
            <person name="Silar P."/>
            <person name="Natvig D."/>
            <person name="Lalanne C."/>
            <person name="Gautier V."/>
            <person name="Ament-Velasquez S.L."/>
            <person name="Kruys A."/>
            <person name="Hutchinson M.I."/>
            <person name="Powell A.J."/>
            <person name="Barry K."/>
            <person name="Miller A.N."/>
            <person name="Grigoriev I.V."/>
            <person name="Debuchy R."/>
            <person name="Gladieux P."/>
            <person name="Thoren M.H."/>
            <person name="Johannesson H."/>
        </authorList>
    </citation>
    <scope>NUCLEOTIDE SEQUENCE</scope>
    <source>
        <strain evidence="3">CBS 532.94</strain>
    </source>
</reference>
<comment type="caution">
    <text evidence="3">The sequence shown here is derived from an EMBL/GenBank/DDBJ whole genome shotgun (WGS) entry which is preliminary data.</text>
</comment>
<evidence type="ECO:0000259" key="2">
    <source>
        <dbReference type="PROSITE" id="PS50011"/>
    </source>
</evidence>
<keyword evidence="4" id="KW-1185">Reference proteome</keyword>
<dbReference type="InterPro" id="IPR011009">
    <property type="entry name" value="Kinase-like_dom_sf"/>
</dbReference>
<name>A0AAN7C944_9PEZI</name>
<dbReference type="PROSITE" id="PS50011">
    <property type="entry name" value="PROTEIN_KINASE_DOM"/>
    <property type="match status" value="1"/>
</dbReference>
<dbReference type="InterPro" id="IPR000719">
    <property type="entry name" value="Prot_kinase_dom"/>
</dbReference>
<dbReference type="PANTHER" id="PTHR24359">
    <property type="entry name" value="SERINE/THREONINE-PROTEIN KINASE SBK1"/>
    <property type="match status" value="1"/>
</dbReference>
<feature type="region of interest" description="Disordered" evidence="1">
    <location>
        <begin position="65"/>
        <end position="125"/>
    </location>
</feature>
<dbReference type="GO" id="GO:0004674">
    <property type="term" value="F:protein serine/threonine kinase activity"/>
    <property type="evidence" value="ECO:0007669"/>
    <property type="project" value="TreeGrafter"/>
</dbReference>
<dbReference type="PANTHER" id="PTHR24359:SF37">
    <property type="entry name" value="PROTEIN KINASE DOMAIN-CONTAINING PROTEIN"/>
    <property type="match status" value="1"/>
</dbReference>
<dbReference type="EMBL" id="MU860125">
    <property type="protein sequence ID" value="KAK4237718.1"/>
    <property type="molecule type" value="Genomic_DNA"/>
</dbReference>
<feature type="region of interest" description="Disordered" evidence="1">
    <location>
        <begin position="1"/>
        <end position="26"/>
    </location>
</feature>
<dbReference type="Gene3D" id="1.10.510.10">
    <property type="entry name" value="Transferase(Phosphotransferase) domain 1"/>
    <property type="match status" value="1"/>
</dbReference>
<dbReference type="SMART" id="SM00220">
    <property type="entry name" value="S_TKc"/>
    <property type="match status" value="1"/>
</dbReference>
<dbReference type="SUPFAM" id="SSF56112">
    <property type="entry name" value="Protein kinase-like (PK-like)"/>
    <property type="match status" value="1"/>
</dbReference>
<evidence type="ECO:0000313" key="3">
    <source>
        <dbReference type="EMBL" id="KAK4237718.1"/>
    </source>
</evidence>